<evidence type="ECO:0000313" key="2">
    <source>
        <dbReference type="EMBL" id="KIM22821.1"/>
    </source>
</evidence>
<reference evidence="2 3" key="1">
    <citation type="submission" date="2014-04" db="EMBL/GenBank/DDBJ databases">
        <authorList>
            <consortium name="DOE Joint Genome Institute"/>
            <person name="Kuo A."/>
            <person name="Zuccaro A."/>
            <person name="Kohler A."/>
            <person name="Nagy L.G."/>
            <person name="Floudas D."/>
            <person name="Copeland A."/>
            <person name="Barry K.W."/>
            <person name="Cichocki N."/>
            <person name="Veneault-Fourrey C."/>
            <person name="LaButti K."/>
            <person name="Lindquist E.A."/>
            <person name="Lipzen A."/>
            <person name="Lundell T."/>
            <person name="Morin E."/>
            <person name="Murat C."/>
            <person name="Sun H."/>
            <person name="Tunlid A."/>
            <person name="Henrissat B."/>
            <person name="Grigoriev I.V."/>
            <person name="Hibbett D.S."/>
            <person name="Martin F."/>
            <person name="Nordberg H.P."/>
            <person name="Cantor M.N."/>
            <person name="Hua S.X."/>
        </authorList>
    </citation>
    <scope>NUCLEOTIDE SEQUENCE [LARGE SCALE GENOMIC DNA]</scope>
    <source>
        <strain evidence="2 3">MAFF 305830</strain>
    </source>
</reference>
<keyword evidence="3" id="KW-1185">Reference proteome</keyword>
<protein>
    <submittedName>
        <fullName evidence="2">Uncharacterized protein</fullName>
    </submittedName>
</protein>
<evidence type="ECO:0000313" key="3">
    <source>
        <dbReference type="Proteomes" id="UP000054097"/>
    </source>
</evidence>
<reference evidence="3" key="2">
    <citation type="submission" date="2015-01" db="EMBL/GenBank/DDBJ databases">
        <title>Evolutionary Origins and Diversification of the Mycorrhizal Mutualists.</title>
        <authorList>
            <consortium name="DOE Joint Genome Institute"/>
            <consortium name="Mycorrhizal Genomics Consortium"/>
            <person name="Kohler A."/>
            <person name="Kuo A."/>
            <person name="Nagy L.G."/>
            <person name="Floudas D."/>
            <person name="Copeland A."/>
            <person name="Barry K.W."/>
            <person name="Cichocki N."/>
            <person name="Veneault-Fourrey C."/>
            <person name="LaButti K."/>
            <person name="Lindquist E.A."/>
            <person name="Lipzen A."/>
            <person name="Lundell T."/>
            <person name="Morin E."/>
            <person name="Murat C."/>
            <person name="Riley R."/>
            <person name="Ohm R."/>
            <person name="Sun H."/>
            <person name="Tunlid A."/>
            <person name="Henrissat B."/>
            <person name="Grigoriev I.V."/>
            <person name="Hibbett D.S."/>
            <person name="Martin F."/>
        </authorList>
    </citation>
    <scope>NUCLEOTIDE SEQUENCE [LARGE SCALE GENOMIC DNA]</scope>
    <source>
        <strain evidence="3">MAFF 305830</strain>
    </source>
</reference>
<evidence type="ECO:0000256" key="1">
    <source>
        <dbReference type="SAM" id="MobiDB-lite"/>
    </source>
</evidence>
<sequence length="144" mass="15722">MDSSTLPPSSPTSTVSLSPTAARRPLLDPYAAISGSQATAPWRPPNFAKREREPESPNASPGNHKRPRRGEVEFPVASSSPFGSSQYPINSSPGPFVTPPRYVVAVPRSPRKETAHERQERVWATMISSVMDSDHETILDLRCA</sequence>
<feature type="compositionally biased region" description="Polar residues" evidence="1">
    <location>
        <begin position="77"/>
        <end position="93"/>
    </location>
</feature>
<gene>
    <name evidence="2" type="ORF">M408DRAFT_28369</name>
</gene>
<feature type="region of interest" description="Disordered" evidence="1">
    <location>
        <begin position="1"/>
        <end position="99"/>
    </location>
</feature>
<dbReference type="EMBL" id="KN824347">
    <property type="protein sequence ID" value="KIM22821.1"/>
    <property type="molecule type" value="Genomic_DNA"/>
</dbReference>
<feature type="compositionally biased region" description="Low complexity" evidence="1">
    <location>
        <begin position="1"/>
        <end position="20"/>
    </location>
</feature>
<dbReference type="Proteomes" id="UP000054097">
    <property type="component" value="Unassembled WGS sequence"/>
</dbReference>
<dbReference type="AlphaFoldDB" id="A0A0C3AU73"/>
<organism evidence="2 3">
    <name type="scientific">Serendipita vermifera MAFF 305830</name>
    <dbReference type="NCBI Taxonomy" id="933852"/>
    <lineage>
        <taxon>Eukaryota</taxon>
        <taxon>Fungi</taxon>
        <taxon>Dikarya</taxon>
        <taxon>Basidiomycota</taxon>
        <taxon>Agaricomycotina</taxon>
        <taxon>Agaricomycetes</taxon>
        <taxon>Sebacinales</taxon>
        <taxon>Serendipitaceae</taxon>
        <taxon>Serendipita</taxon>
    </lineage>
</organism>
<proteinExistence type="predicted"/>
<name>A0A0C3AU73_SERVB</name>
<dbReference type="HOGENOM" id="CLU_1797657_0_0_1"/>
<accession>A0A0C3AU73</accession>